<evidence type="ECO:0000259" key="1">
    <source>
        <dbReference type="Pfam" id="PF02230"/>
    </source>
</evidence>
<proteinExistence type="predicted"/>
<evidence type="ECO:0000313" key="2">
    <source>
        <dbReference type="EMBL" id="SFP80770.1"/>
    </source>
</evidence>
<dbReference type="SUPFAM" id="SSF53474">
    <property type="entry name" value="alpha/beta-Hydrolases"/>
    <property type="match status" value="1"/>
</dbReference>
<reference evidence="3" key="1">
    <citation type="submission" date="2016-10" db="EMBL/GenBank/DDBJ databases">
        <authorList>
            <person name="Varghese N."/>
            <person name="Submissions S."/>
        </authorList>
    </citation>
    <scope>NUCLEOTIDE SEQUENCE [LARGE SCALE GENOMIC DNA]</scope>
    <source>
        <strain evidence="3">OR362-8,ATCC BAA-1266,JCM 13504</strain>
    </source>
</reference>
<dbReference type="EMBL" id="FOXS01000001">
    <property type="protein sequence ID" value="SFP80770.1"/>
    <property type="molecule type" value="Genomic_DNA"/>
</dbReference>
<dbReference type="InterPro" id="IPR029058">
    <property type="entry name" value="AB_hydrolase_fold"/>
</dbReference>
<dbReference type="InterPro" id="IPR003140">
    <property type="entry name" value="PLipase/COase/thioEstase"/>
</dbReference>
<keyword evidence="3" id="KW-1185">Reference proteome</keyword>
<accession>A0A1I5TCL0</accession>
<evidence type="ECO:0000313" key="3">
    <source>
        <dbReference type="Proteomes" id="UP000199029"/>
    </source>
</evidence>
<sequence length="219" mass="24104">MTEHHLAVTRTARYYQLGELSESTTRVWFVCHGYGQLAAYFIRHFAFLTEADPHTVVVAPEGLSRFYLSGNGGRVGASWMTRDDRLHEIEDHIGFLNQLAGQVLAACSADVQVTVLGFSQGTATVSRWLDQAAFRPAHLVLWAGGFPEDLARAIAAPLLHQLPLTLVVGTDDEYVSAEKIAQQQAQLEALGATPRLLTFAGKHQLDRRVLEELAGLTRP</sequence>
<dbReference type="Gene3D" id="3.40.50.1820">
    <property type="entry name" value="alpha/beta hydrolase"/>
    <property type="match status" value="1"/>
</dbReference>
<dbReference type="RefSeq" id="WP_092668453.1">
    <property type="nucleotide sequence ID" value="NZ_FOXS01000001.1"/>
</dbReference>
<gene>
    <name evidence="2" type="ORF">SAMN04515668_0414</name>
</gene>
<name>A0A1I5TCL0_HYMAR</name>
<dbReference type="STRING" id="1227077.SAMN04515668_0414"/>
<dbReference type="Proteomes" id="UP000199029">
    <property type="component" value="Unassembled WGS sequence"/>
</dbReference>
<organism evidence="2 3">
    <name type="scientific">Hymenobacter arizonensis</name>
    <name type="common">Siccationidurans arizonensis</name>
    <dbReference type="NCBI Taxonomy" id="1227077"/>
    <lineage>
        <taxon>Bacteria</taxon>
        <taxon>Pseudomonadati</taxon>
        <taxon>Bacteroidota</taxon>
        <taxon>Cytophagia</taxon>
        <taxon>Cytophagales</taxon>
        <taxon>Hymenobacteraceae</taxon>
        <taxon>Hymenobacter</taxon>
    </lineage>
</organism>
<protein>
    <submittedName>
        <fullName evidence="2">Predicted esterase</fullName>
    </submittedName>
</protein>
<dbReference type="OrthoDB" id="595091at2"/>
<dbReference type="AlphaFoldDB" id="A0A1I5TCL0"/>
<dbReference type="Pfam" id="PF02230">
    <property type="entry name" value="Abhydrolase_2"/>
    <property type="match status" value="1"/>
</dbReference>
<dbReference type="GO" id="GO:0016787">
    <property type="term" value="F:hydrolase activity"/>
    <property type="evidence" value="ECO:0007669"/>
    <property type="project" value="InterPro"/>
</dbReference>
<feature type="domain" description="Phospholipase/carboxylesterase/thioesterase" evidence="1">
    <location>
        <begin position="26"/>
        <end position="213"/>
    </location>
</feature>